<dbReference type="GO" id="GO:0008360">
    <property type="term" value="P:regulation of cell shape"/>
    <property type="evidence" value="ECO:0007669"/>
    <property type="project" value="UniProtKB-UniRule"/>
</dbReference>
<evidence type="ECO:0000313" key="8">
    <source>
        <dbReference type="Proteomes" id="UP000178515"/>
    </source>
</evidence>
<dbReference type="GO" id="GO:0000902">
    <property type="term" value="P:cell morphogenesis"/>
    <property type="evidence" value="ECO:0007669"/>
    <property type="project" value="InterPro"/>
</dbReference>
<dbReference type="EMBL" id="MHIX01000042">
    <property type="protein sequence ID" value="OGY58525.1"/>
    <property type="molecule type" value="Genomic_DNA"/>
</dbReference>
<feature type="binding site" evidence="6">
    <location>
        <begin position="17"/>
        <end position="19"/>
    </location>
    <ligand>
        <name>ATP</name>
        <dbReference type="ChEBI" id="CHEBI:30616"/>
    </ligand>
</feature>
<feature type="binding site" evidence="6">
    <location>
        <begin position="210"/>
        <end position="213"/>
    </location>
    <ligand>
        <name>ATP</name>
        <dbReference type="ChEBI" id="CHEBI:30616"/>
    </ligand>
</feature>
<keyword evidence="2 6" id="KW-0547">Nucleotide-binding</keyword>
<evidence type="ECO:0000256" key="3">
    <source>
        <dbReference type="ARBA" id="ARBA00022840"/>
    </source>
</evidence>
<name>A0A1G1Z1K8_9BACT</name>
<dbReference type="InterPro" id="IPR056546">
    <property type="entry name" value="MreB_MamK-like"/>
</dbReference>
<dbReference type="CDD" id="cd10225">
    <property type="entry name" value="ASKHA_NBD_MreB-like"/>
    <property type="match status" value="1"/>
</dbReference>
<feature type="binding site" evidence="6">
    <location>
        <begin position="162"/>
        <end position="164"/>
    </location>
    <ligand>
        <name>ATP</name>
        <dbReference type="ChEBI" id="CHEBI:30616"/>
    </ligand>
</feature>
<comment type="function">
    <text evidence="6">Forms membrane-associated dynamic filaments that are essential for cell shape determination. Acts by regulating cell wall synthesis and cell elongation, and thus cell shape. A feedback loop between cell geometry and MreB localization may maintain elongated cell shape by targeting cell wall growth to regions of negative cell wall curvature.</text>
</comment>
<keyword evidence="1 6" id="KW-0963">Cytoplasm</keyword>
<evidence type="ECO:0000256" key="1">
    <source>
        <dbReference type="ARBA" id="ARBA00022490"/>
    </source>
</evidence>
<protein>
    <recommendedName>
        <fullName evidence="6">Cell shape-determining protein MreB</fullName>
    </recommendedName>
</protein>
<dbReference type="AlphaFoldDB" id="A0A1G1Z1K8"/>
<dbReference type="Proteomes" id="UP000178515">
    <property type="component" value="Unassembled WGS sequence"/>
</dbReference>
<evidence type="ECO:0000256" key="6">
    <source>
        <dbReference type="HAMAP-Rule" id="MF_02207"/>
    </source>
</evidence>
<dbReference type="NCBIfam" id="TIGR00904">
    <property type="entry name" value="mreB"/>
    <property type="match status" value="1"/>
</dbReference>
<evidence type="ECO:0000256" key="4">
    <source>
        <dbReference type="ARBA" id="ARBA00022960"/>
    </source>
</evidence>
<dbReference type="GO" id="GO:0005737">
    <property type="term" value="C:cytoplasm"/>
    <property type="evidence" value="ECO:0007669"/>
    <property type="project" value="UniProtKB-SubCell"/>
</dbReference>
<evidence type="ECO:0000313" key="7">
    <source>
        <dbReference type="EMBL" id="OGY58525.1"/>
    </source>
</evidence>
<gene>
    <name evidence="6" type="primary">mreB</name>
    <name evidence="7" type="ORF">A3F24_01105</name>
</gene>
<accession>A0A1G1Z1K8</accession>
<comment type="subcellular location">
    <subcellularLocation>
        <location evidence="6">Cytoplasm</location>
    </subcellularLocation>
    <text evidence="6">Membrane-associated.</text>
</comment>
<dbReference type="InterPro" id="IPR043129">
    <property type="entry name" value="ATPase_NBD"/>
</dbReference>
<dbReference type="GO" id="GO:0005524">
    <property type="term" value="F:ATP binding"/>
    <property type="evidence" value="ECO:0007669"/>
    <property type="project" value="UniProtKB-KW"/>
</dbReference>
<evidence type="ECO:0000256" key="2">
    <source>
        <dbReference type="ARBA" id="ARBA00022741"/>
    </source>
</evidence>
<comment type="subunit">
    <text evidence="6">Forms polymers.</text>
</comment>
<dbReference type="STRING" id="1797689.A3F24_01105"/>
<dbReference type="SUPFAM" id="SSF53067">
    <property type="entry name" value="Actin-like ATPase domain"/>
    <property type="match status" value="2"/>
</dbReference>
<dbReference type="PANTHER" id="PTHR42749">
    <property type="entry name" value="CELL SHAPE-DETERMINING PROTEIN MREB"/>
    <property type="match status" value="1"/>
</dbReference>
<comment type="similarity">
    <text evidence="5 6">Belongs to the FtsA/MreB family.</text>
</comment>
<dbReference type="NCBIfam" id="NF010539">
    <property type="entry name" value="PRK13927.1"/>
    <property type="match status" value="1"/>
</dbReference>
<keyword evidence="3 6" id="KW-0067">ATP-binding</keyword>
<dbReference type="Gene3D" id="3.30.420.40">
    <property type="match status" value="2"/>
</dbReference>
<dbReference type="Pfam" id="PF06723">
    <property type="entry name" value="MreB_Mbl"/>
    <property type="match status" value="1"/>
</dbReference>
<keyword evidence="4 6" id="KW-0133">Cell shape</keyword>
<sequence length="348" mass="37561">MNFLTGFSKSIGIDLGTANSLFYLKGKGIVVNEPTFVAINNRTGQILAIGSEAKKMMDRTPSHINVVRPLTYGVISDFETAEEILKHYFRKVNDNGIFSRYKLAAISVPSDLTEVERKSVEDAVLEAGAAKAYLIEEPIAAALGAGLPIDEAAANMIIDIGGGTTEIAIISIGGIVISKSLKIAGDKLNEDIVKFVREEFKLAIGESTAENLKISIGSALPNDEKLEMAIRGKDLVSGLPKEVVVKNNQIRLATAKSLHIITQAIRDLVEEAPAELVGDISRRGVYLCGGGSLLRGLDKYIEKEIGSETFLVDDPLTCVVRGLGKIVEDFPKYAHILANQEKPRQINA</sequence>
<proteinExistence type="inferred from homology"/>
<dbReference type="PRINTS" id="PR01652">
    <property type="entry name" value="SHAPEPROTEIN"/>
</dbReference>
<dbReference type="PANTHER" id="PTHR42749:SF1">
    <property type="entry name" value="CELL SHAPE-DETERMINING PROTEIN MREB"/>
    <property type="match status" value="1"/>
</dbReference>
<feature type="binding site" evidence="6">
    <location>
        <begin position="290"/>
        <end position="293"/>
    </location>
    <ligand>
        <name>ATP</name>
        <dbReference type="ChEBI" id="CHEBI:30616"/>
    </ligand>
</feature>
<organism evidence="7 8">
    <name type="scientific">Candidatus Colwellbacteria bacterium RIFCSPHIGHO2_12_FULL_44_17</name>
    <dbReference type="NCBI Taxonomy" id="1797689"/>
    <lineage>
        <taxon>Bacteria</taxon>
        <taxon>Candidatus Colwelliibacteriota</taxon>
    </lineage>
</organism>
<reference evidence="7 8" key="1">
    <citation type="journal article" date="2016" name="Nat. Commun.">
        <title>Thousands of microbial genomes shed light on interconnected biogeochemical processes in an aquifer system.</title>
        <authorList>
            <person name="Anantharaman K."/>
            <person name="Brown C.T."/>
            <person name="Hug L.A."/>
            <person name="Sharon I."/>
            <person name="Castelle C.J."/>
            <person name="Probst A.J."/>
            <person name="Thomas B.C."/>
            <person name="Singh A."/>
            <person name="Wilkins M.J."/>
            <person name="Karaoz U."/>
            <person name="Brodie E.L."/>
            <person name="Williams K.H."/>
            <person name="Hubbard S.S."/>
            <person name="Banfield J.F."/>
        </authorList>
    </citation>
    <scope>NUCLEOTIDE SEQUENCE [LARGE SCALE GENOMIC DNA]</scope>
</reference>
<comment type="caution">
    <text evidence="7">The sequence shown here is derived from an EMBL/GenBank/DDBJ whole genome shotgun (WGS) entry which is preliminary data.</text>
</comment>
<dbReference type="HAMAP" id="MF_02207">
    <property type="entry name" value="MreB"/>
    <property type="match status" value="1"/>
</dbReference>
<evidence type="ECO:0000256" key="5">
    <source>
        <dbReference type="ARBA" id="ARBA00023458"/>
    </source>
</evidence>
<dbReference type="InterPro" id="IPR004753">
    <property type="entry name" value="MreB"/>
</dbReference>